<evidence type="ECO:0000256" key="7">
    <source>
        <dbReference type="ARBA" id="ARBA00022842"/>
    </source>
</evidence>
<evidence type="ECO:0000256" key="6">
    <source>
        <dbReference type="ARBA" id="ARBA00022840"/>
    </source>
</evidence>
<dbReference type="GO" id="GO:0046872">
    <property type="term" value="F:metal ion binding"/>
    <property type="evidence" value="ECO:0007669"/>
    <property type="project" value="UniProtKB-KW"/>
</dbReference>
<dbReference type="EMBL" id="CP096649">
    <property type="protein sequence ID" value="UQK59261.1"/>
    <property type="molecule type" value="Genomic_DNA"/>
</dbReference>
<dbReference type="InterPro" id="IPR036565">
    <property type="entry name" value="Mur-like_cat_sf"/>
</dbReference>
<dbReference type="InterPro" id="IPR013221">
    <property type="entry name" value="Mur_ligase_cen"/>
</dbReference>
<dbReference type="Pfam" id="PF02875">
    <property type="entry name" value="Mur_ligase_C"/>
    <property type="match status" value="1"/>
</dbReference>
<evidence type="ECO:0000256" key="8">
    <source>
        <dbReference type="ARBA" id="ARBA00030592"/>
    </source>
</evidence>
<dbReference type="GO" id="GO:0004326">
    <property type="term" value="F:tetrahydrofolylpolyglutamate synthase activity"/>
    <property type="evidence" value="ECO:0007669"/>
    <property type="project" value="UniProtKB-EC"/>
</dbReference>
<feature type="domain" description="Mur ligase central" evidence="12">
    <location>
        <begin position="50"/>
        <end position="266"/>
    </location>
</feature>
<protein>
    <recommendedName>
        <fullName evidence="2">tetrahydrofolate synthase</fullName>
        <ecNumber evidence="2">6.3.2.17</ecNumber>
    </recommendedName>
    <alternativeName>
        <fullName evidence="8">Tetrahydrofolylpolyglutamate synthase</fullName>
    </alternativeName>
</protein>
<evidence type="ECO:0000256" key="2">
    <source>
        <dbReference type="ARBA" id="ARBA00013025"/>
    </source>
</evidence>
<dbReference type="GO" id="GO:0005737">
    <property type="term" value="C:cytoplasm"/>
    <property type="evidence" value="ECO:0007669"/>
    <property type="project" value="TreeGrafter"/>
</dbReference>
<proteinExistence type="inferred from homology"/>
<dbReference type="PIRSF" id="PIRSF001563">
    <property type="entry name" value="Folylpolyglu_synth"/>
    <property type="match status" value="1"/>
</dbReference>
<accession>A0A9E7IXB2</accession>
<dbReference type="InterPro" id="IPR004101">
    <property type="entry name" value="Mur_ligase_C"/>
</dbReference>
<dbReference type="SUPFAM" id="SSF53623">
    <property type="entry name" value="MurD-like peptide ligases, catalytic domain"/>
    <property type="match status" value="1"/>
</dbReference>
<dbReference type="Gene3D" id="3.40.1190.10">
    <property type="entry name" value="Mur-like, catalytic domain"/>
    <property type="match status" value="1"/>
</dbReference>
<dbReference type="GO" id="GO:0005524">
    <property type="term" value="F:ATP binding"/>
    <property type="evidence" value="ECO:0007669"/>
    <property type="project" value="UniProtKB-KW"/>
</dbReference>
<keyword evidence="7" id="KW-0460">Magnesium</keyword>
<keyword evidence="5 10" id="KW-0547">Nucleotide-binding</keyword>
<dbReference type="InterPro" id="IPR001645">
    <property type="entry name" value="Folylpolyglutamate_synth"/>
</dbReference>
<dbReference type="KEGG" id="fms:M1R53_00915"/>
<dbReference type="InterPro" id="IPR036615">
    <property type="entry name" value="Mur_ligase_C_dom_sf"/>
</dbReference>
<comment type="catalytic activity">
    <reaction evidence="9">
        <text>(6S)-5,6,7,8-tetrahydrofolyl-(gamma-L-Glu)(n) + L-glutamate + ATP = (6S)-5,6,7,8-tetrahydrofolyl-(gamma-L-Glu)(n+1) + ADP + phosphate + H(+)</text>
        <dbReference type="Rhea" id="RHEA:10580"/>
        <dbReference type="Rhea" id="RHEA-COMP:14738"/>
        <dbReference type="Rhea" id="RHEA-COMP:14740"/>
        <dbReference type="ChEBI" id="CHEBI:15378"/>
        <dbReference type="ChEBI" id="CHEBI:29985"/>
        <dbReference type="ChEBI" id="CHEBI:30616"/>
        <dbReference type="ChEBI" id="CHEBI:43474"/>
        <dbReference type="ChEBI" id="CHEBI:141005"/>
        <dbReference type="ChEBI" id="CHEBI:456216"/>
        <dbReference type="EC" id="6.3.2.17"/>
    </reaction>
</comment>
<dbReference type="PANTHER" id="PTHR11136">
    <property type="entry name" value="FOLYLPOLYGLUTAMATE SYNTHASE-RELATED"/>
    <property type="match status" value="1"/>
</dbReference>
<reference evidence="13" key="1">
    <citation type="submission" date="2022-04" db="EMBL/GenBank/DDBJ databases">
        <title>Complete genome sequences of Ezakiella coagulans and Fenollaria massiliensis.</title>
        <authorList>
            <person name="France M.T."/>
            <person name="Clifford J."/>
            <person name="Narina S."/>
            <person name="Rutt L."/>
            <person name="Ravel J."/>
        </authorList>
    </citation>
    <scope>NUCLEOTIDE SEQUENCE</scope>
    <source>
        <strain evidence="13">C0061C2</strain>
    </source>
</reference>
<sequence length="429" mass="48515">MINYFEKSSEILDGLYGATKHKRDMTSNENMKRLIEIFGVDLSKLNVIHVAGTVGKGSFCIILDNILREANLKTGIFVGPSIEGMNDRIRINGDFIPPEKFYHYLKTIVDKINELEINCIYFEIVTLIALMYFADEGVDFAIFEVGVGGLYDSTNCFLQKSADVIMKIDYDHQNVLGNTLEEIAFNKAGIIMPFDTVYVYPQGDNVIDVIKDEAKKVDAKVKVLDDKSLRIGKTGTETEFSYDGEDYSVSLAGEFQAKNAAMAVWVAKDLNDRFRLDISDEAIKKGLSEVKWPCRIETVKKDPYIIIDGAHNEASAAELKKYLLGLNKKVIMITSFLKDKDYRKVFETFEGLNAEFIVTSLVFKGRDFEFEKLEEAIGDKDGIYFIKDNKEAYKKALELYTEDALIVVAGSLYLASVFRDLILGLKHYN</sequence>
<keyword evidence="6 10" id="KW-0067">ATP-binding</keyword>
<evidence type="ECO:0000256" key="4">
    <source>
        <dbReference type="ARBA" id="ARBA00022723"/>
    </source>
</evidence>
<dbReference type="Pfam" id="PF08245">
    <property type="entry name" value="Mur_ligase_M"/>
    <property type="match status" value="1"/>
</dbReference>
<dbReference type="GO" id="GO:0008841">
    <property type="term" value="F:dihydrofolate synthase activity"/>
    <property type="evidence" value="ECO:0007669"/>
    <property type="project" value="TreeGrafter"/>
</dbReference>
<dbReference type="NCBIfam" id="TIGR01499">
    <property type="entry name" value="folC"/>
    <property type="match status" value="1"/>
</dbReference>
<gene>
    <name evidence="13" type="ORF">M1R53_00915</name>
</gene>
<evidence type="ECO:0000256" key="3">
    <source>
        <dbReference type="ARBA" id="ARBA00022598"/>
    </source>
</evidence>
<comment type="similarity">
    <text evidence="1 10">Belongs to the folylpolyglutamate synthase family.</text>
</comment>
<dbReference type="EC" id="6.3.2.17" evidence="2"/>
<dbReference type="Gene3D" id="3.90.190.20">
    <property type="entry name" value="Mur ligase, C-terminal domain"/>
    <property type="match status" value="1"/>
</dbReference>
<dbReference type="SUPFAM" id="SSF53244">
    <property type="entry name" value="MurD-like peptide ligases, peptide-binding domain"/>
    <property type="match status" value="1"/>
</dbReference>
<dbReference type="AlphaFoldDB" id="A0A9E7IXB2"/>
<evidence type="ECO:0000313" key="14">
    <source>
        <dbReference type="Proteomes" id="UP000831151"/>
    </source>
</evidence>
<keyword evidence="3 10" id="KW-0436">Ligase</keyword>
<evidence type="ECO:0000256" key="1">
    <source>
        <dbReference type="ARBA" id="ARBA00008276"/>
    </source>
</evidence>
<evidence type="ECO:0000256" key="5">
    <source>
        <dbReference type="ARBA" id="ARBA00022741"/>
    </source>
</evidence>
<evidence type="ECO:0000256" key="10">
    <source>
        <dbReference type="PIRNR" id="PIRNR001563"/>
    </source>
</evidence>
<name>A0A9E7IXB2_9FIRM</name>
<organism evidence="13 14">
    <name type="scientific">Fenollaria massiliensis</name>
    <dbReference type="NCBI Taxonomy" id="938288"/>
    <lineage>
        <taxon>Bacteria</taxon>
        <taxon>Bacillati</taxon>
        <taxon>Bacillota</taxon>
        <taxon>Clostridia</taxon>
        <taxon>Eubacteriales</taxon>
        <taxon>Fenollaria</taxon>
    </lineage>
</organism>
<dbReference type="PANTHER" id="PTHR11136:SF0">
    <property type="entry name" value="DIHYDROFOLATE SYNTHETASE-RELATED"/>
    <property type="match status" value="1"/>
</dbReference>
<evidence type="ECO:0000256" key="9">
    <source>
        <dbReference type="ARBA" id="ARBA00047493"/>
    </source>
</evidence>
<evidence type="ECO:0000313" key="13">
    <source>
        <dbReference type="EMBL" id="UQK59261.1"/>
    </source>
</evidence>
<keyword evidence="4" id="KW-0479">Metal-binding</keyword>
<evidence type="ECO:0000259" key="12">
    <source>
        <dbReference type="Pfam" id="PF08245"/>
    </source>
</evidence>
<dbReference type="RefSeq" id="WP_249242761.1">
    <property type="nucleotide sequence ID" value="NZ_CP096649.1"/>
</dbReference>
<dbReference type="Proteomes" id="UP000831151">
    <property type="component" value="Chromosome"/>
</dbReference>
<feature type="domain" description="Mur ligase C-terminal" evidence="11">
    <location>
        <begin position="295"/>
        <end position="411"/>
    </location>
</feature>
<keyword evidence="14" id="KW-1185">Reference proteome</keyword>
<evidence type="ECO:0000259" key="11">
    <source>
        <dbReference type="Pfam" id="PF02875"/>
    </source>
</evidence>